<reference evidence="3 4" key="1">
    <citation type="journal article" date="2017" name="Antonie Van Leeuwenhoek">
        <title>Phylogenomic resolution of the bacterial genus Pantoea and its relationship with Erwinia and Tatumella.</title>
        <authorList>
            <person name="Palmer M."/>
            <person name="Steenkamp E.T."/>
            <person name="Coetzee M.P."/>
            <person name="Chan W.Y."/>
            <person name="van Zyl E."/>
            <person name="De Maayer P."/>
            <person name="Coutinho T.A."/>
            <person name="Blom J."/>
            <person name="Smits T.H."/>
            <person name="Duffy B."/>
            <person name="Venter S.N."/>
        </authorList>
    </citation>
    <scope>NUCLEOTIDE SEQUENCE [LARGE SCALE GENOMIC DNA]</scope>
    <source>
        <strain evidence="3 4">LMG 2657</strain>
    </source>
</reference>
<proteinExistence type="predicted"/>
<feature type="signal peptide" evidence="1">
    <location>
        <begin position="1"/>
        <end position="24"/>
    </location>
</feature>
<keyword evidence="4" id="KW-1185">Reference proteome</keyword>
<dbReference type="OrthoDB" id="4223934at2"/>
<organism evidence="3 4">
    <name type="scientific">Pantoea cypripedii</name>
    <name type="common">Pectobacterium cypripedii</name>
    <name type="synonym">Erwinia cypripedii</name>
    <dbReference type="NCBI Taxonomy" id="55209"/>
    <lineage>
        <taxon>Bacteria</taxon>
        <taxon>Pseudomonadati</taxon>
        <taxon>Pseudomonadota</taxon>
        <taxon>Gammaproteobacteria</taxon>
        <taxon>Enterobacterales</taxon>
        <taxon>Erwiniaceae</taxon>
        <taxon>Pantoea</taxon>
    </lineage>
</organism>
<sequence length="595" mass="65859">MKTKLSFLATNIVVASLFSPATFADSANTAALKNHLLSASPIESLPGELHPDYGKLREACVPTAGKIPEWADGEMVSAPWYQHWLNTTVSLCINLKNIEKDQAMPFEKIHWREDSDILFRSTGSTLTSIPSIPDVFLKGFFPWQPDGGNLAMVSGIATQESGIVSTSYNIMHTRFFGVNTYIIDAPGGVDVDNSFGVNEQEIAFPGGIQPDYIHGVIASSEKDWWGKSWTGIDYYLNPHYRNFSPNQSGQIDLILSSTGRAMFGRGINRMTGENNIHFLLDGKEINSRITRLPEKQSMTLAAVDAEQQYVPISYWYISGLGAVTANENENRSCIKLPGGMNYHNTIIVQAVQHSKPRPDAGDKPCLLANSSELVALKDKSFTDTGNLKDYALRYLNEGSQGGWQVEGGAFIFSAKGAHTESASQAVELSRAEYEGKNYYLYPGKISQKVSFIKPDTDRSAHLKSVLLFRLGNNTQPWCAKPADSQWQGSLPFLQGSQDVEVTVRLEGQELPVAQKRYNLGTSPEFVIDHEGKRKHARMNPQWHSYALALDLPEPHEDLHLTIEFASKSKALEACGALVSDVDLISTYGIDRDWNK</sequence>
<evidence type="ECO:0000259" key="2">
    <source>
        <dbReference type="Pfam" id="PF22596"/>
    </source>
</evidence>
<gene>
    <name evidence="3" type="ORF">HA50_03625</name>
</gene>
<dbReference type="SUPFAM" id="SSF56399">
    <property type="entry name" value="ADP-ribosylation"/>
    <property type="match status" value="1"/>
</dbReference>
<dbReference type="EMBL" id="MLJI01000001">
    <property type="protein sequence ID" value="ORM92492.1"/>
    <property type="molecule type" value="Genomic_DNA"/>
</dbReference>
<name>A0A1X1ER76_PANCY</name>
<dbReference type="Gene3D" id="3.90.210.10">
    <property type="entry name" value="Heat-Labile Enterotoxin, subunit A"/>
    <property type="match status" value="1"/>
</dbReference>
<dbReference type="Proteomes" id="UP000193749">
    <property type="component" value="Unassembled WGS sequence"/>
</dbReference>
<evidence type="ECO:0000313" key="4">
    <source>
        <dbReference type="Proteomes" id="UP000193749"/>
    </source>
</evidence>
<dbReference type="RefSeq" id="WP_084872748.1">
    <property type="nucleotide sequence ID" value="NZ_JAGGMY010000001.1"/>
</dbReference>
<dbReference type="InterPro" id="IPR054695">
    <property type="entry name" value="Pierisin-like_dom"/>
</dbReference>
<protein>
    <recommendedName>
        <fullName evidence="2">Pierisin-like domain-containing protein</fullName>
    </recommendedName>
</protein>
<dbReference type="Pfam" id="PF22596">
    <property type="entry name" value="Scabin-like"/>
    <property type="match status" value="1"/>
</dbReference>
<feature type="domain" description="Pierisin-like" evidence="2">
    <location>
        <begin position="134"/>
        <end position="224"/>
    </location>
</feature>
<accession>A0A1X1ER76</accession>
<feature type="chain" id="PRO_5012213782" description="Pierisin-like domain-containing protein" evidence="1">
    <location>
        <begin position="25"/>
        <end position="595"/>
    </location>
</feature>
<comment type="caution">
    <text evidence="3">The sequence shown here is derived from an EMBL/GenBank/DDBJ whole genome shotgun (WGS) entry which is preliminary data.</text>
</comment>
<keyword evidence="1" id="KW-0732">Signal</keyword>
<dbReference type="AlphaFoldDB" id="A0A1X1ER76"/>
<evidence type="ECO:0000256" key="1">
    <source>
        <dbReference type="SAM" id="SignalP"/>
    </source>
</evidence>
<evidence type="ECO:0000313" key="3">
    <source>
        <dbReference type="EMBL" id="ORM92492.1"/>
    </source>
</evidence>